<proteinExistence type="predicted"/>
<dbReference type="EMBL" id="SRLO01000171">
    <property type="protein sequence ID" value="TNN69790.1"/>
    <property type="molecule type" value="Genomic_DNA"/>
</dbReference>
<feature type="region of interest" description="Disordered" evidence="7">
    <location>
        <begin position="469"/>
        <end position="522"/>
    </location>
</feature>
<dbReference type="SMART" id="SM00020">
    <property type="entry name" value="Tryp_SPc"/>
    <property type="match status" value="1"/>
</dbReference>
<evidence type="ECO:0000256" key="3">
    <source>
        <dbReference type="ARBA" id="ARBA00022825"/>
    </source>
</evidence>
<dbReference type="PROSITE" id="PS50068">
    <property type="entry name" value="LDLRA_2"/>
    <property type="match status" value="1"/>
</dbReference>
<keyword evidence="1 11" id="KW-0645">Protease</keyword>
<evidence type="ECO:0000259" key="10">
    <source>
        <dbReference type="PROSITE" id="PS50287"/>
    </source>
</evidence>
<dbReference type="Gene3D" id="4.10.400.10">
    <property type="entry name" value="Low-density Lipoprotein Receptor"/>
    <property type="match status" value="1"/>
</dbReference>
<protein>
    <submittedName>
        <fullName evidence="11">Transmembrane protease serine 2</fullName>
    </submittedName>
</protein>
<keyword evidence="4 5" id="KW-1015">Disulfide bond</keyword>
<dbReference type="InterPro" id="IPR036772">
    <property type="entry name" value="SRCR-like_dom_sf"/>
</dbReference>
<comment type="caution">
    <text evidence="11">The sequence shown here is derived from an EMBL/GenBank/DDBJ whole genome shotgun (WGS) entry which is preliminary data.</text>
</comment>
<dbReference type="InterPro" id="IPR001190">
    <property type="entry name" value="SRCR"/>
</dbReference>
<dbReference type="AlphaFoldDB" id="A0A4Z2HW12"/>
<dbReference type="PROSITE" id="PS50240">
    <property type="entry name" value="TRYPSIN_DOM"/>
    <property type="match status" value="1"/>
</dbReference>
<keyword evidence="2" id="KW-0378">Hydrolase</keyword>
<dbReference type="InterPro" id="IPR036055">
    <property type="entry name" value="LDL_receptor-like_sf"/>
</dbReference>
<evidence type="ECO:0000256" key="7">
    <source>
        <dbReference type="SAM" id="MobiDB-lite"/>
    </source>
</evidence>
<evidence type="ECO:0000256" key="8">
    <source>
        <dbReference type="SAM" id="Phobius"/>
    </source>
</evidence>
<name>A0A4Z2HW12_9TELE</name>
<accession>A0A4Z2HW12</accession>
<keyword evidence="12" id="KW-1185">Reference proteome</keyword>
<keyword evidence="8" id="KW-1133">Transmembrane helix</keyword>
<dbReference type="OrthoDB" id="6380398at2759"/>
<evidence type="ECO:0000313" key="11">
    <source>
        <dbReference type="EMBL" id="TNN69790.1"/>
    </source>
</evidence>
<evidence type="ECO:0000256" key="5">
    <source>
        <dbReference type="PROSITE-ProRule" id="PRU00124"/>
    </source>
</evidence>
<feature type="transmembrane region" description="Helical" evidence="8">
    <location>
        <begin position="63"/>
        <end position="86"/>
    </location>
</feature>
<feature type="compositionally biased region" description="Basic and acidic residues" evidence="7">
    <location>
        <begin position="490"/>
        <end position="499"/>
    </location>
</feature>
<feature type="domain" description="Peptidase S1" evidence="9">
    <location>
        <begin position="229"/>
        <end position="429"/>
    </location>
</feature>
<dbReference type="PROSITE" id="PS50287">
    <property type="entry name" value="SRCR_2"/>
    <property type="match status" value="1"/>
</dbReference>
<dbReference type="GO" id="GO:0004252">
    <property type="term" value="F:serine-type endopeptidase activity"/>
    <property type="evidence" value="ECO:0007669"/>
    <property type="project" value="InterPro"/>
</dbReference>
<dbReference type="InterPro" id="IPR018114">
    <property type="entry name" value="TRYPSIN_HIS"/>
</dbReference>
<dbReference type="InterPro" id="IPR043504">
    <property type="entry name" value="Peptidase_S1_PA_chymotrypsin"/>
</dbReference>
<dbReference type="Gene3D" id="2.40.10.10">
    <property type="entry name" value="Trypsin-like serine proteases"/>
    <property type="match status" value="2"/>
</dbReference>
<dbReference type="SMART" id="SM00192">
    <property type="entry name" value="LDLa"/>
    <property type="match status" value="1"/>
</dbReference>
<dbReference type="FunFam" id="2.40.10.10:FF:000068">
    <property type="entry name" value="transmembrane protease serine 2"/>
    <property type="match status" value="1"/>
</dbReference>
<dbReference type="Gene3D" id="3.10.250.10">
    <property type="entry name" value="SRCR-like domain"/>
    <property type="match status" value="1"/>
</dbReference>
<dbReference type="SMART" id="SM00202">
    <property type="entry name" value="SR"/>
    <property type="match status" value="1"/>
</dbReference>
<keyword evidence="8 11" id="KW-0812">Transmembrane</keyword>
<keyword evidence="8" id="KW-0472">Membrane</keyword>
<feature type="disulfide bond" evidence="5">
    <location>
        <begin position="96"/>
        <end position="114"/>
    </location>
</feature>
<evidence type="ECO:0000256" key="1">
    <source>
        <dbReference type="ARBA" id="ARBA00022670"/>
    </source>
</evidence>
<dbReference type="GO" id="GO:0016020">
    <property type="term" value="C:membrane"/>
    <property type="evidence" value="ECO:0007669"/>
    <property type="project" value="InterPro"/>
</dbReference>
<dbReference type="SUPFAM" id="SSF50494">
    <property type="entry name" value="Trypsin-like serine proteases"/>
    <property type="match status" value="1"/>
</dbReference>
<dbReference type="PANTHER" id="PTHR24252">
    <property type="entry name" value="ACROSIN-RELATED"/>
    <property type="match status" value="1"/>
</dbReference>
<dbReference type="Pfam" id="PF00089">
    <property type="entry name" value="Trypsin"/>
    <property type="match status" value="2"/>
</dbReference>
<dbReference type="PROSITE" id="PS00134">
    <property type="entry name" value="TRYPSIN_HIS"/>
    <property type="match status" value="1"/>
</dbReference>
<keyword evidence="3" id="KW-0720">Serine protease</keyword>
<dbReference type="CDD" id="cd00190">
    <property type="entry name" value="Tryp_SPc"/>
    <property type="match status" value="1"/>
</dbReference>
<dbReference type="CDD" id="cd00112">
    <property type="entry name" value="LDLa"/>
    <property type="match status" value="1"/>
</dbReference>
<dbReference type="GO" id="GO:0006508">
    <property type="term" value="P:proteolysis"/>
    <property type="evidence" value="ECO:0007669"/>
    <property type="project" value="UniProtKB-KW"/>
</dbReference>
<dbReference type="SUPFAM" id="SSF57424">
    <property type="entry name" value="LDL receptor-like module"/>
    <property type="match status" value="1"/>
</dbReference>
<sequence>MATNLYLDSGPCFIRDDGERKLPPLSRADVKPQYVHCVASKPPPETNHSGLKHRSEKQRCLKFTVAAVICLLLLLLVAGVLLVYYYSSSCAHGMPCGDGSCVWESQWCDGVKDCRSGQDEANCVRLHGSSFLLQIYSTQSRNWRTVCSHGWTDQQGRASCQQVGFSRGTYFKSGQRQIDSNDGYLIAKSAFSPEASILKQLVLSNTCPNNRAVTLHCTDCGSRVNSSRASGGQRASPGAWPWQVSLQVAGSHRCGGAIISPYWIVTAAHCVARASSPEDWAVYAGIVDPLDTLFNPAYSVSRVEAHEGFNWVTRRNDIALMRLSRPLAITDSGSVHLTEAQVSLINASYCNSSSAHDGRISQDMLCARETEAVANVCHTDTGGPLVSLKGGVWWLIGDAIWGEHCPEQSKPAVYGNVTYFLDWIYQQMQAEPHPALLRCGWALPAVRPVRPSLSPQSLDAVSDQRGLVGDLSGAVPASQGQDQQEQQDDEDRRADRHQGVGDQPHQRLLQRAAGAVGRHVGR</sequence>
<evidence type="ECO:0000259" key="9">
    <source>
        <dbReference type="PROSITE" id="PS50240"/>
    </source>
</evidence>
<dbReference type="InterPro" id="IPR001314">
    <property type="entry name" value="Peptidase_S1A"/>
</dbReference>
<evidence type="ECO:0000256" key="6">
    <source>
        <dbReference type="PROSITE-ProRule" id="PRU00196"/>
    </source>
</evidence>
<evidence type="ECO:0000256" key="2">
    <source>
        <dbReference type="ARBA" id="ARBA00022801"/>
    </source>
</evidence>
<reference evidence="11 12" key="1">
    <citation type="submission" date="2019-03" db="EMBL/GenBank/DDBJ databases">
        <title>First draft genome of Liparis tanakae, snailfish: a comprehensive survey of snailfish specific genes.</title>
        <authorList>
            <person name="Kim W."/>
            <person name="Song I."/>
            <person name="Jeong J.-H."/>
            <person name="Kim D."/>
            <person name="Kim S."/>
            <person name="Ryu S."/>
            <person name="Song J.Y."/>
            <person name="Lee S.K."/>
        </authorList>
    </citation>
    <scope>NUCLEOTIDE SEQUENCE [LARGE SCALE GENOMIC DNA]</scope>
    <source>
        <tissue evidence="11">Muscle</tissue>
    </source>
</reference>
<dbReference type="InterPro" id="IPR009003">
    <property type="entry name" value="Peptidase_S1_PA"/>
</dbReference>
<dbReference type="InterPro" id="IPR002172">
    <property type="entry name" value="LDrepeatLR_classA_rpt"/>
</dbReference>
<dbReference type="Proteomes" id="UP000314294">
    <property type="component" value="Unassembled WGS sequence"/>
</dbReference>
<gene>
    <name evidence="11" type="primary">Tmprss2_1</name>
    <name evidence="11" type="ORF">EYF80_020022</name>
</gene>
<dbReference type="Pfam" id="PF15494">
    <property type="entry name" value="SRCR_2"/>
    <property type="match status" value="1"/>
</dbReference>
<feature type="disulfide bond" evidence="5">
    <location>
        <begin position="108"/>
        <end position="123"/>
    </location>
</feature>
<feature type="domain" description="SRCR" evidence="10">
    <location>
        <begin position="133"/>
        <end position="218"/>
    </location>
</feature>
<evidence type="ECO:0000256" key="4">
    <source>
        <dbReference type="ARBA" id="ARBA00023157"/>
    </source>
</evidence>
<organism evidence="11 12">
    <name type="scientific">Liparis tanakae</name>
    <name type="common">Tanaka's snailfish</name>
    <dbReference type="NCBI Taxonomy" id="230148"/>
    <lineage>
        <taxon>Eukaryota</taxon>
        <taxon>Metazoa</taxon>
        <taxon>Chordata</taxon>
        <taxon>Craniata</taxon>
        <taxon>Vertebrata</taxon>
        <taxon>Euteleostomi</taxon>
        <taxon>Actinopterygii</taxon>
        <taxon>Neopterygii</taxon>
        <taxon>Teleostei</taxon>
        <taxon>Neoteleostei</taxon>
        <taxon>Acanthomorphata</taxon>
        <taxon>Eupercaria</taxon>
        <taxon>Perciformes</taxon>
        <taxon>Cottioidei</taxon>
        <taxon>Cottales</taxon>
        <taxon>Liparidae</taxon>
        <taxon>Liparis</taxon>
    </lineage>
</organism>
<dbReference type="SUPFAM" id="SSF56487">
    <property type="entry name" value="SRCR-like"/>
    <property type="match status" value="1"/>
</dbReference>
<comment type="caution">
    <text evidence="6">Lacks conserved residue(s) required for the propagation of feature annotation.</text>
</comment>
<dbReference type="PRINTS" id="PR00722">
    <property type="entry name" value="CHYMOTRYPSIN"/>
</dbReference>
<evidence type="ECO:0000313" key="12">
    <source>
        <dbReference type="Proteomes" id="UP000314294"/>
    </source>
</evidence>
<dbReference type="PANTHER" id="PTHR24252:SF30">
    <property type="entry name" value="TRANSMEMBRANE SERINE PROTEASE 2"/>
    <property type="match status" value="1"/>
</dbReference>
<dbReference type="InterPro" id="IPR001254">
    <property type="entry name" value="Trypsin_dom"/>
</dbReference>